<dbReference type="PANTHER" id="PTHR46268:SF6">
    <property type="entry name" value="UNIVERSAL STRESS PROTEIN UP12"/>
    <property type="match status" value="1"/>
</dbReference>
<dbReference type="Gene3D" id="3.40.50.620">
    <property type="entry name" value="HUPs"/>
    <property type="match status" value="1"/>
</dbReference>
<name>A0A1G9YYS4_9EURY</name>
<dbReference type="PANTHER" id="PTHR46268">
    <property type="entry name" value="STRESS RESPONSE PROTEIN NHAX"/>
    <property type="match status" value="1"/>
</dbReference>
<accession>A0A1G9YYS4</accession>
<dbReference type="OrthoDB" id="307404at2157"/>
<reference evidence="4" key="1">
    <citation type="submission" date="2016-10" db="EMBL/GenBank/DDBJ databases">
        <authorList>
            <person name="Varghese N."/>
            <person name="Submissions S."/>
        </authorList>
    </citation>
    <scope>NUCLEOTIDE SEQUENCE [LARGE SCALE GENOMIC DNA]</scope>
    <source>
        <strain evidence="4">CGMCC 1.10119</strain>
    </source>
</reference>
<proteinExistence type="inferred from homology"/>
<keyword evidence="4" id="KW-1185">Reference proteome</keyword>
<dbReference type="Pfam" id="PF00582">
    <property type="entry name" value="Usp"/>
    <property type="match status" value="1"/>
</dbReference>
<dbReference type="EMBL" id="FNHL01000006">
    <property type="protein sequence ID" value="SDN14268.1"/>
    <property type="molecule type" value="Genomic_DNA"/>
</dbReference>
<dbReference type="Proteomes" id="UP000199451">
    <property type="component" value="Unassembled WGS sequence"/>
</dbReference>
<dbReference type="InterPro" id="IPR014729">
    <property type="entry name" value="Rossmann-like_a/b/a_fold"/>
</dbReference>
<dbReference type="AlphaFoldDB" id="A0A1G9YYS4"/>
<sequence length="148" mass="16210">MTILTAIGEGDHSRAVVSTAYDLAEAYDDVLLAIHVIPQEDFDEHKQALSSIPNFDKISINQKEQSGADIARKVINESLDGYDRDRVETRGRVGNPADKILAESDHIEPRFIVLGSKRRSPVGKAIFGSTTQQVLLEADHPVVTTATD</sequence>
<evidence type="ECO:0000256" key="1">
    <source>
        <dbReference type="ARBA" id="ARBA00008791"/>
    </source>
</evidence>
<gene>
    <name evidence="3" type="ORF">SAMN04487949_3467</name>
</gene>
<evidence type="ECO:0000313" key="4">
    <source>
        <dbReference type="Proteomes" id="UP000199451"/>
    </source>
</evidence>
<organism evidence="3 4">
    <name type="scientific">Halogranum gelatinilyticum</name>
    <dbReference type="NCBI Taxonomy" id="660521"/>
    <lineage>
        <taxon>Archaea</taxon>
        <taxon>Methanobacteriati</taxon>
        <taxon>Methanobacteriota</taxon>
        <taxon>Stenosarchaea group</taxon>
        <taxon>Halobacteria</taxon>
        <taxon>Halobacteriales</taxon>
        <taxon>Haloferacaceae</taxon>
    </lineage>
</organism>
<evidence type="ECO:0000259" key="2">
    <source>
        <dbReference type="Pfam" id="PF00582"/>
    </source>
</evidence>
<comment type="similarity">
    <text evidence="1">Belongs to the universal stress protein A family.</text>
</comment>
<dbReference type="InterPro" id="IPR006016">
    <property type="entry name" value="UspA"/>
</dbReference>
<feature type="domain" description="UspA" evidence="2">
    <location>
        <begin position="2"/>
        <end position="143"/>
    </location>
</feature>
<protein>
    <submittedName>
        <fullName evidence="3">Nucleotide-binding universal stress protein, UspA family</fullName>
    </submittedName>
</protein>
<dbReference type="RefSeq" id="WP_089699512.1">
    <property type="nucleotide sequence ID" value="NZ_FNHL01000006.1"/>
</dbReference>
<dbReference type="CDD" id="cd00293">
    <property type="entry name" value="USP-like"/>
    <property type="match status" value="1"/>
</dbReference>
<dbReference type="STRING" id="660521.SAMN04487949_3467"/>
<evidence type="ECO:0000313" key="3">
    <source>
        <dbReference type="EMBL" id="SDN14268.1"/>
    </source>
</evidence>
<dbReference type="SUPFAM" id="SSF52402">
    <property type="entry name" value="Adenine nucleotide alpha hydrolases-like"/>
    <property type="match status" value="1"/>
</dbReference>